<accession>U5BZJ5</accession>
<dbReference type="eggNOG" id="ENOG5033EWE">
    <property type="taxonomic scope" value="Bacteria"/>
</dbReference>
<gene>
    <name evidence="1" type="ORF">P872_05030</name>
</gene>
<reference evidence="1 2" key="1">
    <citation type="journal article" date="2013" name="Genome Announc.">
        <title>Draft Genome Sequence of the Psychrophilic and Alkaliphilic Rhodonellum psychrophilum Strain GCM71T.</title>
        <authorList>
            <person name="Hauptmann A.L."/>
            <person name="Glaring M.A."/>
            <person name="Hallin P.F."/>
            <person name="Prieme A."/>
            <person name="Stougaard P."/>
        </authorList>
    </citation>
    <scope>NUCLEOTIDE SEQUENCE [LARGE SCALE GENOMIC DNA]</scope>
    <source>
        <strain evidence="1 2">GCM71</strain>
    </source>
</reference>
<evidence type="ECO:0000313" key="2">
    <source>
        <dbReference type="Proteomes" id="UP000016843"/>
    </source>
</evidence>
<comment type="caution">
    <text evidence="1">The sequence shown here is derived from an EMBL/GenBank/DDBJ whole genome shotgun (WGS) entry which is preliminary data.</text>
</comment>
<evidence type="ECO:0000313" key="1">
    <source>
        <dbReference type="EMBL" id="ERM82979.1"/>
    </source>
</evidence>
<sequence>MIHLGPKEKDLIVNEKTISVTGNTSLGGFTCDYCDKSIGDTLVINGVQKNGDLIFDILVKEFSCGNFILNKDFRKTIKAEHYPYARIRVSNLKSRGMHYTCDLSVDLAGKKLEFKALALQNKNRELKADLILSFDQLELEAPKKMGGLIKVDESLALEIKLGY</sequence>
<dbReference type="Proteomes" id="UP000016843">
    <property type="component" value="Unassembled WGS sequence"/>
</dbReference>
<evidence type="ECO:0008006" key="3">
    <source>
        <dbReference type="Google" id="ProtNLM"/>
    </source>
</evidence>
<proteinExistence type="predicted"/>
<organism evidence="1 2">
    <name type="scientific">Rhodonellum psychrophilum GCM71 = DSM 17998</name>
    <dbReference type="NCBI Taxonomy" id="1123057"/>
    <lineage>
        <taxon>Bacteria</taxon>
        <taxon>Pseudomonadati</taxon>
        <taxon>Bacteroidota</taxon>
        <taxon>Cytophagia</taxon>
        <taxon>Cytophagales</taxon>
        <taxon>Cytophagaceae</taxon>
        <taxon>Rhodonellum</taxon>
    </lineage>
</organism>
<name>U5BZJ5_9BACT</name>
<keyword evidence="2" id="KW-1185">Reference proteome</keyword>
<dbReference type="EMBL" id="AWXR01000019">
    <property type="protein sequence ID" value="ERM82979.1"/>
    <property type="molecule type" value="Genomic_DNA"/>
</dbReference>
<protein>
    <recommendedName>
        <fullName evidence="3">Lipid/polyisoprenoid-binding YceI-like domain-containing protein</fullName>
    </recommendedName>
</protein>
<dbReference type="AlphaFoldDB" id="U5BZJ5"/>